<sequence length="111" mass="12813">MLCVSEASPVVYFETMKFWSKLWNREQSFMVLSCGLGLIVQIVASFLSLLVETFCIPPKPIAQLYACVSCLRFLFFSPVKLIDKVISYLRLRLFLNSLHSLPIILYELDKK</sequence>
<comment type="caution">
    <text evidence="2">The sequence shown here is derived from an EMBL/GenBank/DDBJ whole genome shotgun (WGS) entry which is preliminary data.</text>
</comment>
<evidence type="ECO:0000313" key="2">
    <source>
        <dbReference type="EMBL" id="KAK7325249.1"/>
    </source>
</evidence>
<feature type="transmembrane region" description="Helical" evidence="1">
    <location>
        <begin position="29"/>
        <end position="50"/>
    </location>
</feature>
<keyword evidence="1" id="KW-1133">Transmembrane helix</keyword>
<keyword evidence="3" id="KW-1185">Reference proteome</keyword>
<gene>
    <name evidence="2" type="ORF">VNO77_29408</name>
</gene>
<evidence type="ECO:0000256" key="1">
    <source>
        <dbReference type="SAM" id="Phobius"/>
    </source>
</evidence>
<dbReference type="AlphaFoldDB" id="A0AAN9Q896"/>
<accession>A0AAN9Q896</accession>
<name>A0AAN9Q896_CANGL</name>
<keyword evidence="1" id="KW-0812">Transmembrane</keyword>
<organism evidence="2 3">
    <name type="scientific">Canavalia gladiata</name>
    <name type="common">Sword bean</name>
    <name type="synonym">Dolichos gladiatus</name>
    <dbReference type="NCBI Taxonomy" id="3824"/>
    <lineage>
        <taxon>Eukaryota</taxon>
        <taxon>Viridiplantae</taxon>
        <taxon>Streptophyta</taxon>
        <taxon>Embryophyta</taxon>
        <taxon>Tracheophyta</taxon>
        <taxon>Spermatophyta</taxon>
        <taxon>Magnoliopsida</taxon>
        <taxon>eudicotyledons</taxon>
        <taxon>Gunneridae</taxon>
        <taxon>Pentapetalae</taxon>
        <taxon>rosids</taxon>
        <taxon>fabids</taxon>
        <taxon>Fabales</taxon>
        <taxon>Fabaceae</taxon>
        <taxon>Papilionoideae</taxon>
        <taxon>50 kb inversion clade</taxon>
        <taxon>NPAAA clade</taxon>
        <taxon>indigoferoid/millettioid clade</taxon>
        <taxon>Phaseoleae</taxon>
        <taxon>Canavalia</taxon>
    </lineage>
</organism>
<proteinExistence type="predicted"/>
<evidence type="ECO:0000313" key="3">
    <source>
        <dbReference type="Proteomes" id="UP001367508"/>
    </source>
</evidence>
<protein>
    <submittedName>
        <fullName evidence="2">Uncharacterized protein</fullName>
    </submittedName>
</protein>
<keyword evidence="1" id="KW-0472">Membrane</keyword>
<dbReference type="EMBL" id="JAYMYQ010000006">
    <property type="protein sequence ID" value="KAK7325249.1"/>
    <property type="molecule type" value="Genomic_DNA"/>
</dbReference>
<reference evidence="2 3" key="1">
    <citation type="submission" date="2024-01" db="EMBL/GenBank/DDBJ databases">
        <title>The genomes of 5 underutilized Papilionoideae crops provide insights into root nodulation and disease resistanc.</title>
        <authorList>
            <person name="Jiang F."/>
        </authorList>
    </citation>
    <scope>NUCLEOTIDE SEQUENCE [LARGE SCALE GENOMIC DNA]</scope>
    <source>
        <strain evidence="2">LVBAO_FW01</strain>
        <tissue evidence="2">Leaves</tissue>
    </source>
</reference>
<dbReference type="Proteomes" id="UP001367508">
    <property type="component" value="Unassembled WGS sequence"/>
</dbReference>